<dbReference type="AlphaFoldDB" id="A0A382PDJ4"/>
<evidence type="ECO:0000313" key="1">
    <source>
        <dbReference type="EMBL" id="SVC71286.1"/>
    </source>
</evidence>
<organism evidence="1">
    <name type="scientific">marine metagenome</name>
    <dbReference type="NCBI Taxonomy" id="408172"/>
    <lineage>
        <taxon>unclassified sequences</taxon>
        <taxon>metagenomes</taxon>
        <taxon>ecological metagenomes</taxon>
    </lineage>
</organism>
<name>A0A382PDJ4_9ZZZZ</name>
<dbReference type="EMBL" id="UINC01106544">
    <property type="protein sequence ID" value="SVC71286.1"/>
    <property type="molecule type" value="Genomic_DNA"/>
</dbReference>
<gene>
    <name evidence="1" type="ORF">METZ01_LOCUS324140</name>
</gene>
<protein>
    <recommendedName>
        <fullName evidence="2">GTP-binding protein</fullName>
    </recommendedName>
</protein>
<reference evidence="1" key="1">
    <citation type="submission" date="2018-05" db="EMBL/GenBank/DDBJ databases">
        <authorList>
            <person name="Lanie J.A."/>
            <person name="Ng W.-L."/>
            <person name="Kazmierczak K.M."/>
            <person name="Andrzejewski T.M."/>
            <person name="Davidsen T.M."/>
            <person name="Wayne K.J."/>
            <person name="Tettelin H."/>
            <person name="Glass J.I."/>
            <person name="Rusch D."/>
            <person name="Podicherti R."/>
            <person name="Tsui H.-C.T."/>
            <person name="Winkler M.E."/>
        </authorList>
    </citation>
    <scope>NUCLEOTIDE SEQUENCE</scope>
</reference>
<sequence length="78" mass="8457">MSSEESLAENQYSFSCPECGGNSAETGAIRTTGDGITRMMNLQNQRFTYINCTACGFCKFFKGKPSGKLGNLLDILSN</sequence>
<proteinExistence type="predicted"/>
<dbReference type="InterPro" id="IPR018652">
    <property type="entry name" value="DUF2082_NA-bd_Znr"/>
</dbReference>
<dbReference type="Pfam" id="PF09855">
    <property type="entry name" value="Zn_ribbon_13"/>
    <property type="match status" value="1"/>
</dbReference>
<accession>A0A382PDJ4</accession>
<evidence type="ECO:0008006" key="2">
    <source>
        <dbReference type="Google" id="ProtNLM"/>
    </source>
</evidence>